<proteinExistence type="predicted"/>
<dbReference type="Proteomes" id="UP000247755">
    <property type="component" value="Unassembled WGS sequence"/>
</dbReference>
<dbReference type="EMBL" id="QJJY01000009">
    <property type="protein sequence ID" value="PXX33854.1"/>
    <property type="molecule type" value="Genomic_DNA"/>
</dbReference>
<gene>
    <name evidence="1" type="ORF">NA66_1009117</name>
</gene>
<protein>
    <submittedName>
        <fullName evidence="1">Uncharacterized protein</fullName>
    </submittedName>
</protein>
<reference evidence="1 2" key="1">
    <citation type="submission" date="2018-05" db="EMBL/GenBank/DDBJ databases">
        <title>Comparative genomics of bacterial root endophytes of switchgrass collected from native prairies over two seasons.</title>
        <authorList>
            <person name="Tang Y."/>
        </authorList>
    </citation>
    <scope>NUCLEOTIDE SEQUENCE [LARGE SCALE GENOMIC DNA]</scope>
    <source>
        <strain evidence="1 2">NFIX32</strain>
    </source>
</reference>
<name>A0A318IN79_BURPY</name>
<organism evidence="1 2">
    <name type="scientific">Burkholderia pyrrocinia</name>
    <name type="common">Pseudomonas pyrrocinia</name>
    <dbReference type="NCBI Taxonomy" id="60550"/>
    <lineage>
        <taxon>Bacteria</taxon>
        <taxon>Pseudomonadati</taxon>
        <taxon>Pseudomonadota</taxon>
        <taxon>Betaproteobacteria</taxon>
        <taxon>Burkholderiales</taxon>
        <taxon>Burkholderiaceae</taxon>
        <taxon>Burkholderia</taxon>
        <taxon>Burkholderia cepacia complex</taxon>
    </lineage>
</organism>
<dbReference type="AlphaFoldDB" id="A0A318IN79"/>
<evidence type="ECO:0000313" key="1">
    <source>
        <dbReference type="EMBL" id="PXX33854.1"/>
    </source>
</evidence>
<evidence type="ECO:0000313" key="2">
    <source>
        <dbReference type="Proteomes" id="UP000247755"/>
    </source>
</evidence>
<comment type="caution">
    <text evidence="1">The sequence shown here is derived from an EMBL/GenBank/DDBJ whole genome shotgun (WGS) entry which is preliminary data.</text>
</comment>
<accession>A0A318IN79</accession>
<sequence length="86" mass="9401">MEFVIGVHAFAFHQGVQAEVPVPTTLVRRLHQTRRQQFVLVVRLLVVVQYAARKPGGPAARRSEMSTFSRIAATASPLTCGLGAFP</sequence>